<accession>A0A8S1JE64</accession>
<proteinExistence type="predicted"/>
<dbReference type="InterPro" id="IPR029058">
    <property type="entry name" value="AB_hydrolase_fold"/>
</dbReference>
<evidence type="ECO:0000313" key="1">
    <source>
        <dbReference type="EMBL" id="CAD7704133.1"/>
    </source>
</evidence>
<evidence type="ECO:0008006" key="3">
    <source>
        <dbReference type="Google" id="ProtNLM"/>
    </source>
</evidence>
<dbReference type="GO" id="GO:0015996">
    <property type="term" value="P:chlorophyll catabolic process"/>
    <property type="evidence" value="ECO:0007669"/>
    <property type="project" value="TreeGrafter"/>
</dbReference>
<comment type="caution">
    <text evidence="1">The sequence shown here is derived from an EMBL/GenBank/DDBJ whole genome shotgun (WGS) entry which is preliminary data.</text>
</comment>
<dbReference type="Pfam" id="PF07224">
    <property type="entry name" value="Chlorophyllase"/>
    <property type="match status" value="1"/>
</dbReference>
<dbReference type="Gene3D" id="3.40.50.1820">
    <property type="entry name" value="alpha/beta hydrolase"/>
    <property type="match status" value="1"/>
</dbReference>
<organism evidence="1 2">
    <name type="scientific">Ostreobium quekettii</name>
    <dbReference type="NCBI Taxonomy" id="121088"/>
    <lineage>
        <taxon>Eukaryota</taxon>
        <taxon>Viridiplantae</taxon>
        <taxon>Chlorophyta</taxon>
        <taxon>core chlorophytes</taxon>
        <taxon>Ulvophyceae</taxon>
        <taxon>TCBD clade</taxon>
        <taxon>Bryopsidales</taxon>
        <taxon>Ostreobineae</taxon>
        <taxon>Ostreobiaceae</taxon>
        <taxon>Ostreobium</taxon>
    </lineage>
</organism>
<dbReference type="OrthoDB" id="508050at2759"/>
<dbReference type="Proteomes" id="UP000708148">
    <property type="component" value="Unassembled WGS sequence"/>
</dbReference>
<dbReference type="PANTHER" id="PTHR33428:SF14">
    <property type="entry name" value="CARBOXYLESTERASE TYPE B DOMAIN-CONTAINING PROTEIN"/>
    <property type="match status" value="1"/>
</dbReference>
<dbReference type="PANTHER" id="PTHR33428">
    <property type="entry name" value="CHLOROPHYLLASE-2, CHLOROPLASTIC"/>
    <property type="match status" value="1"/>
</dbReference>
<evidence type="ECO:0000313" key="2">
    <source>
        <dbReference type="Proteomes" id="UP000708148"/>
    </source>
</evidence>
<dbReference type="GO" id="GO:0047746">
    <property type="term" value="F:chlorophyllase activity"/>
    <property type="evidence" value="ECO:0007669"/>
    <property type="project" value="TreeGrafter"/>
</dbReference>
<dbReference type="SUPFAM" id="SSF53474">
    <property type="entry name" value="alpha/beta-Hydrolases"/>
    <property type="match status" value="1"/>
</dbReference>
<dbReference type="InterPro" id="IPR017395">
    <property type="entry name" value="Chlorophyllase-like"/>
</dbReference>
<protein>
    <recommendedName>
        <fullName evidence="3">Chlorophyllase</fullName>
    </recommendedName>
</protein>
<reference evidence="1" key="1">
    <citation type="submission" date="2020-12" db="EMBL/GenBank/DDBJ databases">
        <authorList>
            <person name="Iha C."/>
        </authorList>
    </citation>
    <scope>NUCLEOTIDE SEQUENCE</scope>
</reference>
<sequence>MALVASQYAPAANDYTQHGPYEWESQKTGMRMEPSTGCRGRQCSMTVTVTRPQLKPGEGYAPDRKPPFPIVFFLNGFQMVSTYYKDYVELLTSWGYVTVQYDLPAFVVPTDSAEVRYLQQMLDWLEGQHNTIGTFVHGLIDMERMAVSGHSRGAKLAALHLAQNPKVKTAYLIDPVDSDKRFRKESVENPSAVRALATGSGWQVGIVGAEKVGSCNPVGANYENFWAAVGNGSWLTVVSNSSHSQFLKAPPLAAAFFNFLCGTGGTSAKDVILATRPGLVAWMEGALYQPCPSGAASSNGGPSELRARSYLDAFFQWVQRMEMQAVLKFIVKEPAAPAVDAEDPQTAEHVNAGASI</sequence>
<dbReference type="EMBL" id="CAJHUC010002653">
    <property type="protein sequence ID" value="CAD7704133.1"/>
    <property type="molecule type" value="Genomic_DNA"/>
</dbReference>
<dbReference type="AlphaFoldDB" id="A0A8S1JE64"/>
<gene>
    <name evidence="1" type="ORF">OSTQU699_LOCUS9490</name>
</gene>
<name>A0A8S1JE64_9CHLO</name>
<keyword evidence="2" id="KW-1185">Reference proteome</keyword>